<accession>A0AAU7BYP9</accession>
<name>A0AAU7BYP9_9RICK</name>
<sequence length="46" mass="5402">MLFLHESILFLCRHCLLYGAKNVFGVIPWLDDIKKEKTGFYDQVTV</sequence>
<protein>
    <submittedName>
        <fullName evidence="1">Uncharacterized protein</fullName>
    </submittedName>
</protein>
<reference evidence="1" key="1">
    <citation type="submission" date="2024-05" db="EMBL/GenBank/DDBJ databases">
        <title>Characterization of a novel Rickettsia species. (Rickettsia oklahomia sp. nov.) from Amblyomma americanum ticks.</title>
        <authorList>
            <person name="Korla P.K."/>
            <person name="Karounos M."/>
            <person name="Wilson J.M."/>
            <person name="Little S.E."/>
            <person name="Qurollo B.A."/>
        </authorList>
    </citation>
    <scope>NUCLEOTIDE SEQUENCE</scope>
    <source>
        <strain evidence="1">Oklahoma-10</strain>
    </source>
</reference>
<proteinExistence type="predicted"/>
<gene>
    <name evidence="1" type="ORF">AAGW17_03880</name>
</gene>
<dbReference type="KEGG" id="rof:AAGW17_03880"/>
<dbReference type="AlphaFoldDB" id="A0AAU7BYP9"/>
<evidence type="ECO:0000313" key="1">
    <source>
        <dbReference type="EMBL" id="XBG66106.1"/>
    </source>
</evidence>
<organism evidence="1">
    <name type="scientific">Rickettsia oklahomensis</name>
    <dbReference type="NCBI Taxonomy" id="3141789"/>
    <lineage>
        <taxon>Bacteria</taxon>
        <taxon>Pseudomonadati</taxon>
        <taxon>Pseudomonadota</taxon>
        <taxon>Alphaproteobacteria</taxon>
        <taxon>Rickettsiales</taxon>
        <taxon>Rickettsiaceae</taxon>
        <taxon>Rickettsieae</taxon>
        <taxon>Rickettsia</taxon>
        <taxon>belli group</taxon>
    </lineage>
</organism>
<dbReference type="RefSeq" id="WP_347938742.1">
    <property type="nucleotide sequence ID" value="NZ_CP157197.1"/>
</dbReference>
<dbReference type="EMBL" id="CP157197">
    <property type="protein sequence ID" value="XBG66106.1"/>
    <property type="molecule type" value="Genomic_DNA"/>
</dbReference>